<feature type="domain" description="Enoyl reductase (ER)" evidence="1">
    <location>
        <begin position="16"/>
        <end position="355"/>
    </location>
</feature>
<dbReference type="GO" id="GO:0016491">
    <property type="term" value="F:oxidoreductase activity"/>
    <property type="evidence" value="ECO:0007669"/>
    <property type="project" value="InterPro"/>
</dbReference>
<proteinExistence type="predicted"/>
<dbReference type="CDD" id="cd08267">
    <property type="entry name" value="MDR1"/>
    <property type="match status" value="1"/>
</dbReference>
<dbReference type="PANTHER" id="PTHR11695:SF294">
    <property type="entry name" value="RETICULON-4-INTERACTING PROTEIN 1, MITOCHONDRIAL"/>
    <property type="match status" value="1"/>
</dbReference>
<evidence type="ECO:0000259" key="1">
    <source>
        <dbReference type="SMART" id="SM00829"/>
    </source>
</evidence>
<dbReference type="InterPro" id="IPR036291">
    <property type="entry name" value="NAD(P)-bd_dom_sf"/>
</dbReference>
<dbReference type="SUPFAM" id="SSF50129">
    <property type="entry name" value="GroES-like"/>
    <property type="match status" value="1"/>
</dbReference>
<dbReference type="InterPro" id="IPR050700">
    <property type="entry name" value="YIM1/Zinc_Alcohol_DH_Fams"/>
</dbReference>
<evidence type="ECO:0000313" key="3">
    <source>
        <dbReference type="Proteomes" id="UP000612746"/>
    </source>
</evidence>
<dbReference type="EMBL" id="JAEPRA010000021">
    <property type="protein sequence ID" value="KAG2172925.1"/>
    <property type="molecule type" value="Genomic_DNA"/>
</dbReference>
<dbReference type="Gene3D" id="3.90.180.10">
    <property type="entry name" value="Medium-chain alcohol dehydrogenases, catalytic domain"/>
    <property type="match status" value="1"/>
</dbReference>
<gene>
    <name evidence="2" type="ORF">INT44_004666</name>
</gene>
<keyword evidence="3" id="KW-1185">Reference proteome</keyword>
<dbReference type="OrthoDB" id="9992527at2759"/>
<dbReference type="Gene3D" id="3.40.50.720">
    <property type="entry name" value="NAD(P)-binding Rossmann-like Domain"/>
    <property type="match status" value="1"/>
</dbReference>
<evidence type="ECO:0000313" key="2">
    <source>
        <dbReference type="EMBL" id="KAG2172925.1"/>
    </source>
</evidence>
<dbReference type="Pfam" id="PF13602">
    <property type="entry name" value="ADH_zinc_N_2"/>
    <property type="match status" value="1"/>
</dbReference>
<dbReference type="SUPFAM" id="SSF51735">
    <property type="entry name" value="NAD(P)-binding Rossmann-fold domains"/>
    <property type="match status" value="1"/>
</dbReference>
<dbReference type="Proteomes" id="UP000612746">
    <property type="component" value="Unassembled WGS sequence"/>
</dbReference>
<comment type="caution">
    <text evidence="2">The sequence shown here is derived from an EMBL/GenBank/DDBJ whole genome shotgun (WGS) entry which is preliminary data.</text>
</comment>
<organism evidence="2 3">
    <name type="scientific">Umbelopsis vinacea</name>
    <dbReference type="NCBI Taxonomy" id="44442"/>
    <lineage>
        <taxon>Eukaryota</taxon>
        <taxon>Fungi</taxon>
        <taxon>Fungi incertae sedis</taxon>
        <taxon>Mucoromycota</taxon>
        <taxon>Mucoromycotina</taxon>
        <taxon>Umbelopsidomycetes</taxon>
        <taxon>Umbelopsidales</taxon>
        <taxon>Umbelopsidaceae</taxon>
        <taxon>Umbelopsis</taxon>
    </lineage>
</organism>
<dbReference type="InterPro" id="IPR011032">
    <property type="entry name" value="GroES-like_sf"/>
</dbReference>
<dbReference type="PANTHER" id="PTHR11695">
    <property type="entry name" value="ALCOHOL DEHYDROGENASE RELATED"/>
    <property type="match status" value="1"/>
</dbReference>
<dbReference type="SMART" id="SM00829">
    <property type="entry name" value="PKS_ER"/>
    <property type="match status" value="1"/>
</dbReference>
<accession>A0A8H7U898</accession>
<dbReference type="AlphaFoldDB" id="A0A8H7U898"/>
<name>A0A8H7U898_9FUNG</name>
<dbReference type="InterPro" id="IPR020843">
    <property type="entry name" value="ER"/>
</dbReference>
<dbReference type="GO" id="GO:0005739">
    <property type="term" value="C:mitochondrion"/>
    <property type="evidence" value="ECO:0007669"/>
    <property type="project" value="TreeGrafter"/>
</dbReference>
<protein>
    <recommendedName>
        <fullName evidence="1">Enoyl reductase (ER) domain-containing protein</fullName>
    </recommendedName>
</protein>
<reference evidence="2" key="1">
    <citation type="submission" date="2020-12" db="EMBL/GenBank/DDBJ databases">
        <title>Metabolic potential, ecology and presence of endohyphal bacteria is reflected in genomic diversity of Mucoromycotina.</title>
        <authorList>
            <person name="Muszewska A."/>
            <person name="Okrasinska A."/>
            <person name="Steczkiewicz K."/>
            <person name="Drgas O."/>
            <person name="Orlowska M."/>
            <person name="Perlinska-Lenart U."/>
            <person name="Aleksandrzak-Piekarczyk T."/>
            <person name="Szatraj K."/>
            <person name="Zielenkiewicz U."/>
            <person name="Pilsyk S."/>
            <person name="Malc E."/>
            <person name="Mieczkowski P."/>
            <person name="Kruszewska J.S."/>
            <person name="Biernat P."/>
            <person name="Pawlowska J."/>
        </authorList>
    </citation>
    <scope>NUCLEOTIDE SEQUENCE</scope>
    <source>
        <strain evidence="2">WA0000051536</strain>
    </source>
</reference>
<sequence length="364" mass="40028">MTEQMRAWTFSQRGRAQDVLTLGSIPKPTITSPDQVLIKVACTSLFSSYKAIMALLPVSAGQKRIPEAEFSGEIVEYGENVREELKVPGLAVFGLTLPMEPKTDLLRFMRNPNGTLTEYVVVRQNLIVAKPANMSLEAASGMAGIGATAVQFADAAKLNTGDYVLVNGGSGAVGMLLLQLLKKIVGPEGKVVATCSGSKKDVVLQYADEAIDYRAHAPVHTYLAQEYGTRKFDAIIDAGCTQELYDHSPDYLNEGKRFLDMSAKHPIGRGWQYSDLLPLIANQMKNNFWPTLLGGVPRKYIFISGTPDYKTLQKIRELIEDGTFKGTIDSVYGMDEVIQAYDRFSGPDARGRVVVDVRRDRLHA</sequence>